<dbReference type="PANTHER" id="PTHR11241">
    <property type="entry name" value="DEOXYURIDINE 5'-TRIPHOSPHATE NUCLEOTIDOHYDROLASE"/>
    <property type="match status" value="1"/>
</dbReference>
<dbReference type="Proteomes" id="UP000734854">
    <property type="component" value="Unassembled WGS sequence"/>
</dbReference>
<protein>
    <recommendedName>
        <fullName evidence="3">dUTP diphosphatase</fullName>
        <ecNumber evidence="3">3.6.1.23</ecNumber>
    </recommendedName>
</protein>
<dbReference type="CDD" id="cd07557">
    <property type="entry name" value="trimeric_dUTPase"/>
    <property type="match status" value="1"/>
</dbReference>
<organism evidence="8 9">
    <name type="scientific">Zingiber officinale</name>
    <name type="common">Ginger</name>
    <name type="synonym">Amomum zingiber</name>
    <dbReference type="NCBI Taxonomy" id="94328"/>
    <lineage>
        <taxon>Eukaryota</taxon>
        <taxon>Viridiplantae</taxon>
        <taxon>Streptophyta</taxon>
        <taxon>Embryophyta</taxon>
        <taxon>Tracheophyta</taxon>
        <taxon>Spermatophyta</taxon>
        <taxon>Magnoliopsida</taxon>
        <taxon>Liliopsida</taxon>
        <taxon>Zingiberales</taxon>
        <taxon>Zingiberaceae</taxon>
        <taxon>Zingiber</taxon>
    </lineage>
</organism>
<gene>
    <name evidence="8" type="ORF">ZIOFF_002139</name>
</gene>
<evidence type="ECO:0000313" key="8">
    <source>
        <dbReference type="EMBL" id="KAG6537061.1"/>
    </source>
</evidence>
<dbReference type="GO" id="GO:0006226">
    <property type="term" value="P:dUMP biosynthetic process"/>
    <property type="evidence" value="ECO:0007669"/>
    <property type="project" value="InterPro"/>
</dbReference>
<evidence type="ECO:0000256" key="2">
    <source>
        <dbReference type="ARBA" id="ARBA00006581"/>
    </source>
</evidence>
<sequence length="440" mass="49271">MEIDLTHGSQLVYVIPDTMLTISDFYRNIQISILARGYEGWRNGEANILITRGLVGRLSNTPNVGFAYEVQHVVDYLASHGVRALPRRRYDTRELMGQNWIITPSTVTVSLQPTEAARTPSPPRYNLRDYEEEEEQIHTVAVLTLDEEEEEVFYIKKIRQALLSTGISIKTPEGTYARIAPRSSYAIKGIIIGAGVVDSDYRECSDSLSEKDGQLLLRRRTQGASEDYAQNLQRKWADIKSYKNEDRKPYYRISGCYYWAINNKTPTSSDGSMEGWGGICKWKLKKYDSNSAEKICAYSSGKYNPLKSTIDAEIHAVMNNRGSLITDQGQTQFDGIPTPSGPYELNMKNWPAIREEQVSTTKKNTTNALIWPTLSGQQSSTSLAALESLSLSASSRNQISAKEATSKDGTPTGKRPYQLSMKQGLNYSKYSSTCNALHSS</sequence>
<keyword evidence="4" id="KW-0378">Hydrolase</keyword>
<name>A0A8J5LYV9_ZINOF</name>
<dbReference type="Gene3D" id="2.70.40.10">
    <property type="match status" value="1"/>
</dbReference>
<dbReference type="GO" id="GO:0004170">
    <property type="term" value="F:dUTP diphosphatase activity"/>
    <property type="evidence" value="ECO:0007669"/>
    <property type="project" value="UniProtKB-EC"/>
</dbReference>
<proteinExistence type="inferred from homology"/>
<keyword evidence="5" id="KW-0546">Nucleotide metabolism</keyword>
<dbReference type="PANTHER" id="PTHR11241:SF0">
    <property type="entry name" value="DEOXYURIDINE 5'-TRIPHOSPHATE NUCLEOTIDOHYDROLASE"/>
    <property type="match status" value="1"/>
</dbReference>
<reference evidence="8 9" key="1">
    <citation type="submission" date="2020-08" db="EMBL/GenBank/DDBJ databases">
        <title>Plant Genome Project.</title>
        <authorList>
            <person name="Zhang R.-G."/>
        </authorList>
    </citation>
    <scope>NUCLEOTIDE SEQUENCE [LARGE SCALE GENOMIC DNA]</scope>
    <source>
        <tissue evidence="8">Rhizome</tissue>
    </source>
</reference>
<dbReference type="EC" id="3.6.1.23" evidence="3"/>
<evidence type="ECO:0000256" key="6">
    <source>
        <dbReference type="SAM" id="MobiDB-lite"/>
    </source>
</evidence>
<evidence type="ECO:0000313" key="9">
    <source>
        <dbReference type="Proteomes" id="UP000734854"/>
    </source>
</evidence>
<evidence type="ECO:0000256" key="5">
    <source>
        <dbReference type="ARBA" id="ARBA00023080"/>
    </source>
</evidence>
<feature type="domain" description="dUTPase-like" evidence="7">
    <location>
        <begin position="153"/>
        <end position="203"/>
    </location>
</feature>
<comment type="caution">
    <text evidence="8">The sequence shown here is derived from an EMBL/GenBank/DDBJ whole genome shotgun (WGS) entry which is preliminary data.</text>
</comment>
<accession>A0A8J5LYV9</accession>
<evidence type="ECO:0000256" key="3">
    <source>
        <dbReference type="ARBA" id="ARBA00012379"/>
    </source>
</evidence>
<keyword evidence="9" id="KW-1185">Reference proteome</keyword>
<feature type="region of interest" description="Disordered" evidence="6">
    <location>
        <begin position="395"/>
        <end position="422"/>
    </location>
</feature>
<dbReference type="InterPro" id="IPR033704">
    <property type="entry name" value="dUTPase_trimeric"/>
</dbReference>
<evidence type="ECO:0000256" key="1">
    <source>
        <dbReference type="ARBA" id="ARBA00005142"/>
    </source>
</evidence>
<evidence type="ECO:0000259" key="7">
    <source>
        <dbReference type="Pfam" id="PF00692"/>
    </source>
</evidence>
<dbReference type="GO" id="GO:0046081">
    <property type="term" value="P:dUTP catabolic process"/>
    <property type="evidence" value="ECO:0007669"/>
    <property type="project" value="InterPro"/>
</dbReference>
<dbReference type="InterPro" id="IPR008181">
    <property type="entry name" value="dUTPase"/>
</dbReference>
<dbReference type="Pfam" id="PF00692">
    <property type="entry name" value="dUTPase"/>
    <property type="match status" value="1"/>
</dbReference>
<dbReference type="GO" id="GO:0000287">
    <property type="term" value="F:magnesium ion binding"/>
    <property type="evidence" value="ECO:0007669"/>
    <property type="project" value="InterPro"/>
</dbReference>
<comment type="similarity">
    <text evidence="2">Belongs to the dUTPase family.</text>
</comment>
<dbReference type="EMBL" id="JACMSC010000001">
    <property type="protein sequence ID" value="KAG6537061.1"/>
    <property type="molecule type" value="Genomic_DNA"/>
</dbReference>
<dbReference type="InterPro" id="IPR036157">
    <property type="entry name" value="dUTPase-like_sf"/>
</dbReference>
<dbReference type="SUPFAM" id="SSF51283">
    <property type="entry name" value="dUTPase-like"/>
    <property type="match status" value="1"/>
</dbReference>
<comment type="pathway">
    <text evidence="1">Pyrimidine metabolism; dUMP biosynthesis; dUMP from dCTP (dUTP route): step 2/2.</text>
</comment>
<dbReference type="AlphaFoldDB" id="A0A8J5LYV9"/>
<dbReference type="InterPro" id="IPR029054">
    <property type="entry name" value="dUTPase-like"/>
</dbReference>
<evidence type="ECO:0000256" key="4">
    <source>
        <dbReference type="ARBA" id="ARBA00022801"/>
    </source>
</evidence>